<dbReference type="Proteomes" id="UP000639772">
    <property type="component" value="Chromosome 7"/>
</dbReference>
<dbReference type="OrthoDB" id="729865at2759"/>
<dbReference type="PANTHER" id="PTHR46866:SF1">
    <property type="entry name" value="GH12955P"/>
    <property type="match status" value="1"/>
</dbReference>
<dbReference type="AlphaFoldDB" id="A0A835QQ44"/>
<evidence type="ECO:0000313" key="1">
    <source>
        <dbReference type="EMBL" id="KAG0475066.1"/>
    </source>
</evidence>
<name>A0A835QQ44_VANPL</name>
<dbReference type="PANTHER" id="PTHR46866">
    <property type="entry name" value="GH12955P"/>
    <property type="match status" value="1"/>
</dbReference>
<reference evidence="1 2" key="1">
    <citation type="journal article" date="2020" name="Nat. Food">
        <title>A phased Vanilla planifolia genome enables genetic improvement of flavour and production.</title>
        <authorList>
            <person name="Hasing T."/>
            <person name="Tang H."/>
            <person name="Brym M."/>
            <person name="Khazi F."/>
            <person name="Huang T."/>
            <person name="Chambers A.H."/>
        </authorList>
    </citation>
    <scope>NUCLEOTIDE SEQUENCE [LARGE SCALE GENOMIC DNA]</scope>
    <source>
        <tissue evidence="1">Leaf</tissue>
    </source>
</reference>
<organism evidence="1 2">
    <name type="scientific">Vanilla planifolia</name>
    <name type="common">Vanilla</name>
    <dbReference type="NCBI Taxonomy" id="51239"/>
    <lineage>
        <taxon>Eukaryota</taxon>
        <taxon>Viridiplantae</taxon>
        <taxon>Streptophyta</taxon>
        <taxon>Embryophyta</taxon>
        <taxon>Tracheophyta</taxon>
        <taxon>Spermatophyta</taxon>
        <taxon>Magnoliopsida</taxon>
        <taxon>Liliopsida</taxon>
        <taxon>Asparagales</taxon>
        <taxon>Orchidaceae</taxon>
        <taxon>Vanilloideae</taxon>
        <taxon>Vanilleae</taxon>
        <taxon>Vanilla</taxon>
    </lineage>
</organism>
<dbReference type="EMBL" id="JADCNM010000007">
    <property type="protein sequence ID" value="KAG0475066.1"/>
    <property type="molecule type" value="Genomic_DNA"/>
</dbReference>
<accession>A0A835QQ44</accession>
<gene>
    <name evidence="1" type="ORF">HPP92_014752</name>
</gene>
<evidence type="ECO:0000313" key="2">
    <source>
        <dbReference type="Proteomes" id="UP000639772"/>
    </source>
</evidence>
<protein>
    <submittedName>
        <fullName evidence="1">Uncharacterized protein</fullName>
    </submittedName>
</protein>
<sequence length="87" mass="9565">MAPPSWIAVRLSTGYCRLLDASLDDVVTCWRAPDGLHHQLTARKPSGLSSLDKTLRVWDLRRICPPGQRFPGHQDGISAPSAFGARI</sequence>
<proteinExistence type="predicted"/>
<comment type="caution">
    <text evidence="1">The sequence shown here is derived from an EMBL/GenBank/DDBJ whole genome shotgun (WGS) entry which is preliminary data.</text>
</comment>